<sequence>MIKSVNGLLAVAGVASAAVLDLPVVIRDSYSSVKLDIGTPPKEHRLLFDTGSSTLWTVSTACTEESCPYGNGQWYTRQYYNASASSTGVDLRTSSSIPYLGGNVKGETYMDTFNNSEDTVEWNQTFLAVNESSWRFITADGFLGLGFSSIAEANTTTLVETLLWDGKLDQPRFGLYYGKNLANEGPQDGVLSIGGSHEDMYVDGDVVYAPLSKTDTYELWRTPLRSVNILVAQDPTNPNSVVETEVGKLPTTHLANGTFPEANVTWSTFGYGTAVFDTGAGRLAVPDDIIGAMYFNLGWDYEALLEGRQRFTCEAMNASWAVTLTLGDGAPEDDVSFSIRGDEFLEPGSQCMPPFDSSDQASFALVGAAFLQRYYSVFDFGADKVAEYKPRIGFGRLKEEFDWKYQS</sequence>
<dbReference type="SUPFAM" id="SSF50630">
    <property type="entry name" value="Acid proteases"/>
    <property type="match status" value="1"/>
</dbReference>
<proteinExistence type="inferred from homology"/>
<dbReference type="Proteomes" id="UP001056012">
    <property type="component" value="Chromosome 2"/>
</dbReference>
<dbReference type="InterPro" id="IPR034164">
    <property type="entry name" value="Pepsin-like_dom"/>
</dbReference>
<dbReference type="GO" id="GO:0004190">
    <property type="term" value="F:aspartic-type endopeptidase activity"/>
    <property type="evidence" value="ECO:0007669"/>
    <property type="project" value="InterPro"/>
</dbReference>
<dbReference type="VEuPathDB" id="FungiDB:yc1106_02651"/>
<feature type="signal peptide" evidence="3">
    <location>
        <begin position="1"/>
        <end position="17"/>
    </location>
</feature>
<evidence type="ECO:0000256" key="1">
    <source>
        <dbReference type="ARBA" id="ARBA00007447"/>
    </source>
</evidence>
<dbReference type="Pfam" id="PF00026">
    <property type="entry name" value="Asp"/>
    <property type="match status" value="2"/>
</dbReference>
<comment type="similarity">
    <text evidence="1">Belongs to the peptidase A1 family.</text>
</comment>
<reference evidence="5" key="1">
    <citation type="submission" date="2021-12" db="EMBL/GenBank/DDBJ databases">
        <title>Curvularia clavata genome.</title>
        <authorList>
            <person name="Cao Y."/>
        </authorList>
    </citation>
    <scope>NUCLEOTIDE SEQUENCE</scope>
    <source>
        <strain evidence="5">Yc1106</strain>
    </source>
</reference>
<organism evidence="5 6">
    <name type="scientific">Curvularia clavata</name>
    <dbReference type="NCBI Taxonomy" id="95742"/>
    <lineage>
        <taxon>Eukaryota</taxon>
        <taxon>Fungi</taxon>
        <taxon>Dikarya</taxon>
        <taxon>Ascomycota</taxon>
        <taxon>Pezizomycotina</taxon>
        <taxon>Dothideomycetes</taxon>
        <taxon>Pleosporomycetidae</taxon>
        <taxon>Pleosporales</taxon>
        <taxon>Pleosporineae</taxon>
        <taxon>Pleosporaceae</taxon>
        <taxon>Curvularia</taxon>
    </lineage>
</organism>
<dbReference type="CDD" id="cd05471">
    <property type="entry name" value="pepsin_like"/>
    <property type="match status" value="1"/>
</dbReference>
<name>A0A9Q8Z454_CURCL</name>
<dbReference type="EMBL" id="CP089275">
    <property type="protein sequence ID" value="USP75377.1"/>
    <property type="molecule type" value="Genomic_DNA"/>
</dbReference>
<evidence type="ECO:0000313" key="6">
    <source>
        <dbReference type="Proteomes" id="UP001056012"/>
    </source>
</evidence>
<evidence type="ECO:0000256" key="3">
    <source>
        <dbReference type="SAM" id="SignalP"/>
    </source>
</evidence>
<dbReference type="Gene3D" id="2.40.70.10">
    <property type="entry name" value="Acid Proteases"/>
    <property type="match status" value="2"/>
</dbReference>
<feature type="chain" id="PRO_5040209757" description="Peptidase A1 domain-containing protein" evidence="3">
    <location>
        <begin position="18"/>
        <end position="407"/>
    </location>
</feature>
<dbReference type="AlphaFoldDB" id="A0A9Q8Z454"/>
<dbReference type="GO" id="GO:0000324">
    <property type="term" value="C:fungal-type vacuole"/>
    <property type="evidence" value="ECO:0007669"/>
    <property type="project" value="TreeGrafter"/>
</dbReference>
<dbReference type="PANTHER" id="PTHR47966">
    <property type="entry name" value="BETA-SITE APP-CLEAVING ENZYME, ISOFORM A-RELATED"/>
    <property type="match status" value="1"/>
</dbReference>
<evidence type="ECO:0000313" key="5">
    <source>
        <dbReference type="EMBL" id="USP75377.1"/>
    </source>
</evidence>
<dbReference type="PANTHER" id="PTHR47966:SF68">
    <property type="entry name" value="PEPTIDASE A1 DOMAIN-CONTAINING PROTEIN"/>
    <property type="match status" value="1"/>
</dbReference>
<feature type="domain" description="Peptidase A1" evidence="4">
    <location>
        <begin position="31"/>
        <end position="388"/>
    </location>
</feature>
<feature type="active site" evidence="2">
    <location>
        <position position="277"/>
    </location>
</feature>
<feature type="active site" evidence="2">
    <location>
        <position position="49"/>
    </location>
</feature>
<keyword evidence="6" id="KW-1185">Reference proteome</keyword>
<dbReference type="PRINTS" id="PR00792">
    <property type="entry name" value="PEPSIN"/>
</dbReference>
<dbReference type="InterPro" id="IPR033121">
    <property type="entry name" value="PEPTIDASE_A1"/>
</dbReference>
<dbReference type="InterPro" id="IPR001461">
    <property type="entry name" value="Aspartic_peptidase_A1"/>
</dbReference>
<dbReference type="InterPro" id="IPR021109">
    <property type="entry name" value="Peptidase_aspartic_dom_sf"/>
</dbReference>
<evidence type="ECO:0000256" key="2">
    <source>
        <dbReference type="PIRSR" id="PIRSR601461-1"/>
    </source>
</evidence>
<dbReference type="PROSITE" id="PS51767">
    <property type="entry name" value="PEPTIDASE_A1"/>
    <property type="match status" value="1"/>
</dbReference>
<dbReference type="GO" id="GO:0006508">
    <property type="term" value="P:proteolysis"/>
    <property type="evidence" value="ECO:0007669"/>
    <property type="project" value="InterPro"/>
</dbReference>
<keyword evidence="3" id="KW-0732">Signal</keyword>
<dbReference type="OrthoDB" id="771136at2759"/>
<gene>
    <name evidence="5" type="ORF">yc1106_02651</name>
</gene>
<protein>
    <recommendedName>
        <fullName evidence="4">Peptidase A1 domain-containing protein</fullName>
    </recommendedName>
</protein>
<evidence type="ECO:0000259" key="4">
    <source>
        <dbReference type="PROSITE" id="PS51767"/>
    </source>
</evidence>
<accession>A0A9Q8Z454</accession>